<accession>A0A8H2JFH6</accession>
<dbReference type="EMBL" id="POTL01000001">
    <property type="protein sequence ID" value="TLH54320.1"/>
    <property type="molecule type" value="Genomic_DNA"/>
</dbReference>
<evidence type="ECO:0000313" key="4">
    <source>
        <dbReference type="EMBL" id="TLH54320.1"/>
    </source>
</evidence>
<organism evidence="4">
    <name type="scientific">Mycolicibacterium mucogenicum DSM 44124</name>
    <dbReference type="NCBI Taxonomy" id="1226753"/>
    <lineage>
        <taxon>Bacteria</taxon>
        <taxon>Bacillati</taxon>
        <taxon>Actinomycetota</taxon>
        <taxon>Actinomycetes</taxon>
        <taxon>Mycobacteriales</taxon>
        <taxon>Mycobacteriaceae</taxon>
        <taxon>Mycolicibacterium</taxon>
    </lineage>
</organism>
<gene>
    <name evidence="4" type="ORF">C1S78_19830</name>
</gene>
<dbReference type="AlphaFoldDB" id="A0A8H2JFH6"/>
<keyword evidence="1" id="KW-0238">DNA-binding</keyword>
<feature type="domain" description="HTH tetR-type" evidence="2">
    <location>
        <begin position="13"/>
        <end position="59"/>
    </location>
</feature>
<dbReference type="SUPFAM" id="SSF48498">
    <property type="entry name" value="Tetracyclin repressor-like, C-terminal domain"/>
    <property type="match status" value="1"/>
</dbReference>
<sequence length="217" mass="23992">MRPVNRPGARTELLLAGERLIAEFGPEVSLRDVAVAAGQRNNSAVHYHFGSRDGLIKAIIGHRQAPLEQARLALLAEHESAGEPDDSITALVTILVEPLFDTPYSDGSSHYARFLERVRSHPVMAELTLTSEQWPATRILTTRLLRALDHLPEALRRQRMAAMASVMYTLLADHERQVDERRDAVRGALSEAEARDNIVAMVVGLLTAPMPALIDPR</sequence>
<comment type="caution">
    <text evidence="4">The sequence shown here is derived from an EMBL/GenBank/DDBJ whole genome shotgun (WGS) entry which is preliminary data.</text>
</comment>
<dbReference type="InterPro" id="IPR041586">
    <property type="entry name" value="PsrA_TetR_C"/>
</dbReference>
<dbReference type="InterPro" id="IPR009057">
    <property type="entry name" value="Homeodomain-like_sf"/>
</dbReference>
<evidence type="ECO:0008006" key="5">
    <source>
        <dbReference type="Google" id="ProtNLM"/>
    </source>
</evidence>
<dbReference type="Pfam" id="PF00440">
    <property type="entry name" value="TetR_N"/>
    <property type="match status" value="1"/>
</dbReference>
<dbReference type="GO" id="GO:0003677">
    <property type="term" value="F:DNA binding"/>
    <property type="evidence" value="ECO:0007669"/>
    <property type="project" value="UniProtKB-KW"/>
</dbReference>
<dbReference type="InterPro" id="IPR036271">
    <property type="entry name" value="Tet_transcr_reg_TetR-rel_C_sf"/>
</dbReference>
<evidence type="ECO:0000259" key="3">
    <source>
        <dbReference type="Pfam" id="PF17939"/>
    </source>
</evidence>
<dbReference type="SUPFAM" id="SSF46689">
    <property type="entry name" value="Homeodomain-like"/>
    <property type="match status" value="1"/>
</dbReference>
<dbReference type="Pfam" id="PF17939">
    <property type="entry name" value="TetR_C_30"/>
    <property type="match status" value="1"/>
</dbReference>
<proteinExistence type="predicted"/>
<dbReference type="Gene3D" id="1.10.357.10">
    <property type="entry name" value="Tetracycline Repressor, domain 2"/>
    <property type="match status" value="1"/>
</dbReference>
<reference evidence="4" key="1">
    <citation type="submission" date="2018-01" db="EMBL/GenBank/DDBJ databases">
        <title>Comparative genomics of Mycobacterium mucogenicum and Mycobacterium neoaurum clade members emphasizing tRNA and non-coding RNA.</title>
        <authorList>
            <person name="Behra P.R.K."/>
            <person name="Pettersson B.M.F."/>
            <person name="Das S."/>
            <person name="Dasgupta S."/>
            <person name="Kirsebom L.A."/>
        </authorList>
    </citation>
    <scope>NUCLEOTIDE SEQUENCE</scope>
    <source>
        <strain evidence="4">DSM 44124</strain>
    </source>
</reference>
<feature type="domain" description="PsrA tetracyclin repressor-like C-terminal" evidence="3">
    <location>
        <begin position="95"/>
        <end position="202"/>
    </location>
</feature>
<dbReference type="InterPro" id="IPR001647">
    <property type="entry name" value="HTH_TetR"/>
</dbReference>
<evidence type="ECO:0000259" key="2">
    <source>
        <dbReference type="Pfam" id="PF00440"/>
    </source>
</evidence>
<name>A0A8H2JFH6_MYCMU</name>
<evidence type="ECO:0000256" key="1">
    <source>
        <dbReference type="ARBA" id="ARBA00023125"/>
    </source>
</evidence>
<protein>
    <recommendedName>
        <fullName evidence="5">TetR family transcriptional regulator</fullName>
    </recommendedName>
</protein>